<protein>
    <recommendedName>
        <fullName evidence="1">NAD-dependent epimerase/dehydratase domain-containing protein</fullName>
    </recommendedName>
</protein>
<dbReference type="Proteomes" id="UP000228948">
    <property type="component" value="Chromosome"/>
</dbReference>
<reference evidence="2 3" key="1">
    <citation type="submission" date="2017-11" db="EMBL/GenBank/DDBJ databases">
        <title>Revised Sequence and Annotation of the Rhodobaca barguzinensis strain alga05 Genome.</title>
        <authorList>
            <person name="Kopejtka K."/>
            <person name="Tomasch J.M."/>
            <person name="Bunk B."/>
            <person name="Koblizek M."/>
        </authorList>
    </citation>
    <scope>NUCLEOTIDE SEQUENCE [LARGE SCALE GENOMIC DNA]</scope>
    <source>
        <strain evidence="3">alga05</strain>
    </source>
</reference>
<accession>A0A2K8KEI2</accession>
<feature type="domain" description="NAD-dependent epimerase/dehydratase" evidence="1">
    <location>
        <begin position="44"/>
        <end position="146"/>
    </location>
</feature>
<evidence type="ECO:0000313" key="3">
    <source>
        <dbReference type="Proteomes" id="UP000228948"/>
    </source>
</evidence>
<dbReference type="RefSeq" id="WP_071482461.1">
    <property type="nucleotide sequence ID" value="NZ_CP024899.1"/>
</dbReference>
<proteinExistence type="predicted"/>
<dbReference type="Pfam" id="PF01370">
    <property type="entry name" value="Epimerase"/>
    <property type="match status" value="1"/>
</dbReference>
<dbReference type="Gene3D" id="3.40.50.720">
    <property type="entry name" value="NAD(P)-binding Rossmann-like Domain"/>
    <property type="match status" value="1"/>
</dbReference>
<dbReference type="EMBL" id="CP024899">
    <property type="protein sequence ID" value="ATX67406.1"/>
    <property type="molecule type" value="Genomic_DNA"/>
</dbReference>
<gene>
    <name evidence="2" type="ORF">BG454_17640</name>
</gene>
<dbReference type="SUPFAM" id="SSF51735">
    <property type="entry name" value="NAD(P)-binding Rossmann-fold domains"/>
    <property type="match status" value="1"/>
</dbReference>
<dbReference type="OrthoDB" id="7687386at2"/>
<dbReference type="InterPro" id="IPR001509">
    <property type="entry name" value="Epimerase_deHydtase"/>
</dbReference>
<name>A0A2K8KEI2_9RHOB</name>
<dbReference type="InterPro" id="IPR036291">
    <property type="entry name" value="NAD(P)-bd_dom_sf"/>
</dbReference>
<evidence type="ECO:0000313" key="2">
    <source>
        <dbReference type="EMBL" id="ATX67406.1"/>
    </source>
</evidence>
<organism evidence="2 3">
    <name type="scientific">Roseinatronobacter bogoriensis subsp. barguzinensis</name>
    <dbReference type="NCBI Taxonomy" id="441209"/>
    <lineage>
        <taxon>Bacteria</taxon>
        <taxon>Pseudomonadati</taxon>
        <taxon>Pseudomonadota</taxon>
        <taxon>Alphaproteobacteria</taxon>
        <taxon>Rhodobacterales</taxon>
        <taxon>Paracoccaceae</taxon>
        <taxon>Roseinatronobacter</taxon>
    </lineage>
</organism>
<dbReference type="KEGG" id="rbg:BG454_17640"/>
<dbReference type="STRING" id="441209.GCA_001870665_03493"/>
<sequence>MLRRHWIEGQGQPLWQFRSNPPRSVPYGSVHVFNPLSDLPECGPVDAVVSLAGIVPGKVAALSMNIALGLAAIKCARALGAKHVFLSSSAAVYGASDSPLHEDGAATPASAYGQAKLDMEDAALGLAARYGVGVTALRIGNVAGADALLGRQRSRYTLDQFADGRGPVRSYIGPKEFTRLLQALSSLACCGADIPTRLNLALPGAVEMADLCRQAALPFDWHPAPAHALQSVVLDMTRLADLLPLSPADPAAIVADWRADRRSA</sequence>
<evidence type="ECO:0000259" key="1">
    <source>
        <dbReference type="Pfam" id="PF01370"/>
    </source>
</evidence>
<dbReference type="AlphaFoldDB" id="A0A2K8KEI2"/>
<keyword evidence="3" id="KW-1185">Reference proteome</keyword>